<feature type="transmembrane region" description="Helical" evidence="1">
    <location>
        <begin position="17"/>
        <end position="38"/>
    </location>
</feature>
<gene>
    <name evidence="2" type="ORF">BBOMB_0132</name>
</gene>
<keyword evidence="1" id="KW-0812">Transmembrane</keyword>
<feature type="transmembrane region" description="Helical" evidence="1">
    <location>
        <begin position="44"/>
        <end position="66"/>
    </location>
</feature>
<reference evidence="2 3" key="1">
    <citation type="journal article" date="2014" name="Appl. Environ. Microbiol.">
        <title>Genomic encyclopedia of type strains of the genus Bifidobacterium.</title>
        <authorList>
            <person name="Milani C."/>
            <person name="Lugli G.A."/>
            <person name="Duranti S."/>
            <person name="Turroni F."/>
            <person name="Bottacini F."/>
            <person name="Mangifesta M."/>
            <person name="Sanchez B."/>
            <person name="Viappiani A."/>
            <person name="Mancabelli L."/>
            <person name="Taminiau B."/>
            <person name="Delcenserie V."/>
            <person name="Barrangou R."/>
            <person name="Margolles A."/>
            <person name="van Sinderen D."/>
            <person name="Ventura M."/>
        </authorList>
    </citation>
    <scope>NUCLEOTIDE SEQUENCE [LARGE SCALE GENOMIC DNA]</scope>
    <source>
        <strain evidence="2 3">DSM 19703</strain>
    </source>
</reference>
<evidence type="ECO:0000313" key="3">
    <source>
        <dbReference type="Proteomes" id="UP000028730"/>
    </source>
</evidence>
<evidence type="ECO:0000256" key="1">
    <source>
        <dbReference type="SAM" id="Phobius"/>
    </source>
</evidence>
<keyword evidence="1" id="KW-1133">Transmembrane helix</keyword>
<sequence length="74" mass="8175">MFHGNGMSESRCDRSRVFSGCLALMAAAIGLFIGVGGRVWHFDIWVLCVGILLCSVLLFVSGMFFARQKESCLR</sequence>
<dbReference type="Proteomes" id="UP000028730">
    <property type="component" value="Unassembled WGS sequence"/>
</dbReference>
<accession>A0A080N3V3</accession>
<dbReference type="EMBL" id="ATLK01000001">
    <property type="protein sequence ID" value="KFF30820.1"/>
    <property type="molecule type" value="Genomic_DNA"/>
</dbReference>
<evidence type="ECO:0000313" key="2">
    <source>
        <dbReference type="EMBL" id="KFF30820.1"/>
    </source>
</evidence>
<proteinExistence type="predicted"/>
<name>A0A080N3V3_9BIFI</name>
<dbReference type="AlphaFoldDB" id="A0A080N3V3"/>
<organism evidence="2 3">
    <name type="scientific">Bifidobacterium bombi DSM 19703</name>
    <dbReference type="NCBI Taxonomy" id="1341695"/>
    <lineage>
        <taxon>Bacteria</taxon>
        <taxon>Bacillati</taxon>
        <taxon>Actinomycetota</taxon>
        <taxon>Actinomycetes</taxon>
        <taxon>Bifidobacteriales</taxon>
        <taxon>Bifidobacteriaceae</taxon>
        <taxon>Bifidobacterium</taxon>
    </lineage>
</organism>
<keyword evidence="1" id="KW-0472">Membrane</keyword>
<keyword evidence="3" id="KW-1185">Reference proteome</keyword>
<dbReference type="STRING" id="1341695.BBOMB_0132"/>
<comment type="caution">
    <text evidence="2">The sequence shown here is derived from an EMBL/GenBank/DDBJ whole genome shotgun (WGS) entry which is preliminary data.</text>
</comment>
<protein>
    <submittedName>
        <fullName evidence="2">Uncharacterized protein</fullName>
    </submittedName>
</protein>